<name>A0ABQ4V415_9MYCO</name>
<dbReference type="Proteomes" id="UP001060504">
    <property type="component" value="Unassembled WGS sequence"/>
</dbReference>
<gene>
    <name evidence="2" type="ORF">NGTWS1702_04040</name>
</gene>
<keyword evidence="3" id="KW-1185">Reference proteome</keyword>
<feature type="compositionally biased region" description="Basic and acidic residues" evidence="1">
    <location>
        <begin position="54"/>
        <end position="76"/>
    </location>
</feature>
<evidence type="ECO:0000313" key="3">
    <source>
        <dbReference type="Proteomes" id="UP001060504"/>
    </source>
</evidence>
<dbReference type="EMBL" id="BPRH01000451">
    <property type="protein sequence ID" value="GJF09580.1"/>
    <property type="molecule type" value="Genomic_DNA"/>
</dbReference>
<organism evidence="2 3">
    <name type="scientific">Mycolicibacterium cyprinidarum</name>
    <dbReference type="NCBI Taxonomy" id="2860311"/>
    <lineage>
        <taxon>Bacteria</taxon>
        <taxon>Bacillati</taxon>
        <taxon>Actinomycetota</taxon>
        <taxon>Actinomycetes</taxon>
        <taxon>Mycobacteriales</taxon>
        <taxon>Mycobacteriaceae</taxon>
        <taxon>Mycolicibacterium</taxon>
    </lineage>
</organism>
<feature type="compositionally biased region" description="Basic and acidic residues" evidence="1">
    <location>
        <begin position="87"/>
        <end position="100"/>
    </location>
</feature>
<sequence>MDSEPRQSPVHLKDQIGAGNLIDSQPGHSIDLSLADHRQDFPAPAQRVDTLIEVDRRRTERGHPDSVYAERADGRGGMEPLQTGHHQRFEHPLIPDRSGN</sequence>
<accession>A0ABQ4V415</accession>
<comment type="caution">
    <text evidence="2">The sequence shown here is derived from an EMBL/GenBank/DDBJ whole genome shotgun (WGS) entry which is preliminary data.</text>
</comment>
<reference evidence="2 3" key="1">
    <citation type="submission" date="2021-08" db="EMBL/GenBank/DDBJ databases">
        <title>Draft genome sequence of Mycolicibacterium sp. NGTWS1702 strain.</title>
        <authorList>
            <person name="Matsumoto M."/>
            <person name="Tang B.C.C."/>
            <person name="Machida Y."/>
            <person name="Matoyama H."/>
            <person name="Kishihara T."/>
            <person name="Sato S."/>
            <person name="Kondo I."/>
            <person name="Sano M."/>
            <person name="Kato G."/>
        </authorList>
    </citation>
    <scope>NUCLEOTIDE SEQUENCE [LARGE SCALE GENOMIC DNA]</scope>
    <source>
        <strain evidence="2 3">NGTWSNA01</strain>
    </source>
</reference>
<protein>
    <submittedName>
        <fullName evidence="2">Uncharacterized protein</fullName>
    </submittedName>
</protein>
<feature type="region of interest" description="Disordered" evidence="1">
    <location>
        <begin position="54"/>
        <end position="100"/>
    </location>
</feature>
<evidence type="ECO:0000256" key="1">
    <source>
        <dbReference type="SAM" id="MobiDB-lite"/>
    </source>
</evidence>
<proteinExistence type="predicted"/>
<evidence type="ECO:0000313" key="2">
    <source>
        <dbReference type="EMBL" id="GJF09580.1"/>
    </source>
</evidence>